<dbReference type="RefSeq" id="WP_046667110.1">
    <property type="nucleotide sequence ID" value="NZ_CCRH01000007.1"/>
</dbReference>
<organism evidence="3 4">
    <name type="scientific">Neorhizobium galegae bv. officinalis</name>
    <dbReference type="NCBI Taxonomy" id="323656"/>
    <lineage>
        <taxon>Bacteria</taxon>
        <taxon>Pseudomonadati</taxon>
        <taxon>Pseudomonadota</taxon>
        <taxon>Alphaproteobacteria</taxon>
        <taxon>Hyphomicrobiales</taxon>
        <taxon>Rhizobiaceae</taxon>
        <taxon>Rhizobium/Agrobacterium group</taxon>
        <taxon>Neorhizobium</taxon>
    </lineage>
</organism>
<feature type="region of interest" description="Disordered" evidence="1">
    <location>
        <begin position="864"/>
        <end position="884"/>
    </location>
</feature>
<evidence type="ECO:0000256" key="1">
    <source>
        <dbReference type="SAM" id="MobiDB-lite"/>
    </source>
</evidence>
<evidence type="ECO:0000256" key="2">
    <source>
        <dbReference type="SAM" id="Phobius"/>
    </source>
</evidence>
<protein>
    <submittedName>
        <fullName evidence="3">RNA-binding region RNP-1 protein</fullName>
    </submittedName>
</protein>
<name>A0A0T7FL57_NEOGA</name>
<feature type="transmembrane region" description="Helical" evidence="2">
    <location>
        <begin position="49"/>
        <end position="67"/>
    </location>
</feature>
<proteinExistence type="predicted"/>
<keyword evidence="2" id="KW-0472">Membrane</keyword>
<evidence type="ECO:0000313" key="4">
    <source>
        <dbReference type="Proteomes" id="UP000046176"/>
    </source>
</evidence>
<dbReference type="Proteomes" id="UP000046176">
    <property type="component" value="Unassembled WGS sequence"/>
</dbReference>
<evidence type="ECO:0000313" key="3">
    <source>
        <dbReference type="EMBL" id="CDZ35726.1"/>
    </source>
</evidence>
<sequence>MSEIRGERVSFSRKELVPLHELPSAQVEDPIIVHCPLPSRRGRRFGKTVLLFLLLVFLAIGSAVFAIEGGMVDSTLSSRAQSAINNAIGPRYVATVGSTAIRFDSRLRLALEARDVDIVEQATGQHLSRAGAMRMAVDPLALLGGRVSIKHMEAEHIRLDTAQLPSGDPLPISEVRIDAMPALLEEIFQRLDEARALIERTGTGSVSIAGIEILLPAAPGRKPITLVVDDLELTRSAEGELEINGAISVNGRKAVLVAASKTVEGVTSSLSAKLTGLEVTSFMLQRTEDGRPREGIEGSLDLDLSAVRSREAVKPAITATLRQSPGHFYFDGIEQTLSGANINVAYDFSKNSIELLKSEVRFGPTILPFTGAVIDLDRLNSDDKRPGFGLDVLFSGATAVGATTSEQPARFDLKANGRYLSADRELQFDEMAVSSPLGRMAGSLKVRFGNQSPEISFGAQLPHMEVTGVKQLWPFWMARKPRDWVMDNMFGGTITNGSIAVFIPAGRMKGPGIPMELDKNELQIGFDLANARINLPGDVPPLRDIDGRFDLKGEVMQVDVARASSFFPSGRFVAVEGGRFSIPSTYAKPLMADLSLKIAGPADAMTELANFRPINALKGTEFKPEDFTGHARVDLKAHMGLILAHNPPKPTWNAHVALEGVDLGPQFSGRKIGDLDGTLDIDNLTARLSAKGKIDDVPADIMLVEPVGPGSPTKRERIIKTILNNDQREKLAPGLSDVIDGTVTAQLTRIDETRQAVSLDLSRATLSIPWLGWTKGGGIPAKAQFELSDTGGRSDIRNFELSGDGFGARGSFALNGGSLTSADFSHMQLSPSDNYAVSVKRAKGNFDVSISGSVVDMRPVVTKIRGGGKSGSGAKRSDDDTSNATVRGKLDRMIGFNDQTLSNVSFLFSSRGGTISTADFSGSTESGQAVVSEMNAGDTISITSGDAGAIIRFMNLYDNMRGGLLNLRLKAQGDAWTGAIDLRNFALVNEAKLQSLVATPDQEGRSLNTATKKNIDVNSAKFQRGFASLLYRDGAFAIENGVVRGEQIGATFQGLVRDAKGNMDMTGTFMPAYGLNRLFGELPLIGAILGNGRDRGLLGITFKLEGPFEKPRLTVNPLSLIAPGIFRQIFEFQ</sequence>
<keyword evidence="2" id="KW-1133">Transmembrane helix</keyword>
<dbReference type="AlphaFoldDB" id="A0A0T7FL57"/>
<gene>
    <name evidence="3" type="ORF">NGAL_HAMBI1145_29940</name>
</gene>
<accession>A0A0T7FL57</accession>
<reference evidence="3 4" key="1">
    <citation type="submission" date="2014-08" db="EMBL/GenBank/DDBJ databases">
        <authorList>
            <person name="Chen Y.-H."/>
        </authorList>
    </citation>
    <scope>NUCLEOTIDE SEQUENCE [LARGE SCALE GENOMIC DNA]</scope>
</reference>
<keyword evidence="2" id="KW-0812">Transmembrane</keyword>
<dbReference type="EMBL" id="CCRH01000007">
    <property type="protein sequence ID" value="CDZ35726.1"/>
    <property type="molecule type" value="Genomic_DNA"/>
</dbReference>
<dbReference type="OrthoDB" id="7161641at2"/>